<organism evidence="2 3">
    <name type="scientific">Azohydromonas lata</name>
    <dbReference type="NCBI Taxonomy" id="45677"/>
    <lineage>
        <taxon>Bacteria</taxon>
        <taxon>Pseudomonadati</taxon>
        <taxon>Pseudomonadota</taxon>
        <taxon>Betaproteobacteria</taxon>
        <taxon>Burkholderiales</taxon>
        <taxon>Sphaerotilaceae</taxon>
        <taxon>Azohydromonas</taxon>
    </lineage>
</organism>
<evidence type="ECO:0000256" key="1">
    <source>
        <dbReference type="SAM" id="SignalP"/>
    </source>
</evidence>
<keyword evidence="3" id="KW-1185">Reference proteome</keyword>
<reference evidence="2 3" key="1">
    <citation type="submission" date="2023-11" db="EMBL/GenBank/DDBJ databases">
        <title>Draft genome of Azohydromonas lata strain H1 (DSM1123), a polyhydroxyalkanoate producer.</title>
        <authorList>
            <person name="Traversa D."/>
            <person name="D'Addabbo P."/>
            <person name="Pazzani C."/>
            <person name="Manzari C."/>
            <person name="Chiara M."/>
            <person name="Scrascia M."/>
        </authorList>
    </citation>
    <scope>NUCLEOTIDE SEQUENCE [LARGE SCALE GENOMIC DNA]</scope>
    <source>
        <strain evidence="2 3">H1</strain>
    </source>
</reference>
<dbReference type="Proteomes" id="UP001293718">
    <property type="component" value="Unassembled WGS sequence"/>
</dbReference>
<dbReference type="RefSeq" id="WP_157119197.1">
    <property type="nucleotide sequence ID" value="NZ_JAXOJX010000031.1"/>
</dbReference>
<evidence type="ECO:0000313" key="3">
    <source>
        <dbReference type="Proteomes" id="UP001293718"/>
    </source>
</evidence>
<accession>A0ABU5IHV2</accession>
<evidence type="ECO:0008006" key="4">
    <source>
        <dbReference type="Google" id="ProtNLM"/>
    </source>
</evidence>
<name>A0ABU5IHV2_9BURK</name>
<protein>
    <recommendedName>
        <fullName evidence="4">Secreted protein</fullName>
    </recommendedName>
</protein>
<dbReference type="EMBL" id="JAXOJX010000031">
    <property type="protein sequence ID" value="MDZ5458572.1"/>
    <property type="molecule type" value="Genomic_DNA"/>
</dbReference>
<sequence length="176" mass="18310">MAYTCSFPSPLLPALAISACVLCAPASALAQQQGKPSRTESTQVRVVHCSDIACSPLEDGGAGPHWLELHARYPELAGTTLRVVVVGDEDKRVALIDVSADVASTGEFRASLPVGDLPLGAYDIGVLNGNRFLAYGRIQLKPAPQVAPMRSTVPRPLQVHAPAAGRLGAQPATGHG</sequence>
<evidence type="ECO:0000313" key="2">
    <source>
        <dbReference type="EMBL" id="MDZ5458572.1"/>
    </source>
</evidence>
<feature type="signal peptide" evidence="1">
    <location>
        <begin position="1"/>
        <end position="30"/>
    </location>
</feature>
<gene>
    <name evidence="2" type="ORF">SM757_18490</name>
</gene>
<feature type="chain" id="PRO_5045568436" description="Secreted protein" evidence="1">
    <location>
        <begin position="31"/>
        <end position="176"/>
    </location>
</feature>
<comment type="caution">
    <text evidence="2">The sequence shown here is derived from an EMBL/GenBank/DDBJ whole genome shotgun (WGS) entry which is preliminary data.</text>
</comment>
<proteinExistence type="predicted"/>
<keyword evidence="1" id="KW-0732">Signal</keyword>